<dbReference type="EMBL" id="CP098242">
    <property type="protein sequence ID" value="WAW10869.1"/>
    <property type="molecule type" value="Genomic_DNA"/>
</dbReference>
<dbReference type="AlphaFoldDB" id="A0A9E9M0D0"/>
<dbReference type="GO" id="GO:0003677">
    <property type="term" value="F:DNA binding"/>
    <property type="evidence" value="ECO:0007669"/>
    <property type="project" value="InterPro"/>
</dbReference>
<accession>A0A9E9M0D0</accession>
<dbReference type="GO" id="GO:0015074">
    <property type="term" value="P:DNA integration"/>
    <property type="evidence" value="ECO:0007669"/>
    <property type="project" value="UniProtKB-KW"/>
</dbReference>
<dbReference type="Gene3D" id="1.10.443.10">
    <property type="entry name" value="Intergrase catalytic core"/>
    <property type="match status" value="1"/>
</dbReference>
<sequence>MKGKLSDLTVFLSDFSLQQFRKLHELTGNSEWCFPAKNKDGHVCTKSLTKQIGDRQSRFRLGRDGQPRQPMKNRRNDDTLVLAGGKNGGWTPHDLRRTGATMMQSLGVEMHIIDRCQNHVLEGSKVRRHYLHHTYSDDMRAAWQKLGKRLAAILRKK</sequence>
<dbReference type="PANTHER" id="PTHR30629:SF2">
    <property type="entry name" value="PROPHAGE INTEGRASE INTS-RELATED"/>
    <property type="match status" value="1"/>
</dbReference>
<comment type="similarity">
    <text evidence="1">Belongs to the 'phage' integrase family.</text>
</comment>
<proteinExistence type="inferred from homology"/>
<dbReference type="InterPro" id="IPR013762">
    <property type="entry name" value="Integrase-like_cat_sf"/>
</dbReference>
<evidence type="ECO:0000256" key="2">
    <source>
        <dbReference type="ARBA" id="ARBA00022908"/>
    </source>
</evidence>
<dbReference type="RefSeq" id="WP_269309936.1">
    <property type="nucleotide sequence ID" value="NZ_CP098242.1"/>
</dbReference>
<reference evidence="4" key="1">
    <citation type="journal article" date="2022" name="Front. Microbiol.">
        <title>New perspectives on an old grouping: The genomic and phenotypic variability of Oxalobacter formigenes and the implications for calcium oxalate stone prevention.</title>
        <authorList>
            <person name="Chmiel J.A."/>
            <person name="Carr C."/>
            <person name="Stuivenberg G.A."/>
            <person name="Venema R."/>
            <person name="Chanyi R.M."/>
            <person name="Al K.F."/>
            <person name="Giguere D."/>
            <person name="Say H."/>
            <person name="Akouris P.P."/>
            <person name="Dominguez Romero S.A."/>
            <person name="Kwong A."/>
            <person name="Tai V."/>
            <person name="Koval S.F."/>
            <person name="Razvi H."/>
            <person name="Bjazevic J."/>
            <person name="Burton J.P."/>
        </authorList>
    </citation>
    <scope>NUCLEOTIDE SEQUENCE</scope>
    <source>
        <strain evidence="4">WoOx3</strain>
    </source>
</reference>
<evidence type="ECO:0000313" key="5">
    <source>
        <dbReference type="Proteomes" id="UP001156215"/>
    </source>
</evidence>
<evidence type="ECO:0000256" key="1">
    <source>
        <dbReference type="ARBA" id="ARBA00008857"/>
    </source>
</evidence>
<dbReference type="KEGG" id="ovb:NB640_04275"/>
<organism evidence="4 5">
    <name type="scientific">Oxalobacter vibrioformis</name>
    <dbReference type="NCBI Taxonomy" id="933080"/>
    <lineage>
        <taxon>Bacteria</taxon>
        <taxon>Pseudomonadati</taxon>
        <taxon>Pseudomonadota</taxon>
        <taxon>Betaproteobacteria</taxon>
        <taxon>Burkholderiales</taxon>
        <taxon>Oxalobacteraceae</taxon>
        <taxon>Oxalobacter</taxon>
    </lineage>
</organism>
<dbReference type="InterPro" id="IPR050808">
    <property type="entry name" value="Phage_Integrase"/>
</dbReference>
<dbReference type="PANTHER" id="PTHR30629">
    <property type="entry name" value="PROPHAGE INTEGRASE"/>
    <property type="match status" value="1"/>
</dbReference>
<name>A0A9E9M0D0_9BURK</name>
<keyword evidence="5" id="KW-1185">Reference proteome</keyword>
<evidence type="ECO:0000313" key="4">
    <source>
        <dbReference type="EMBL" id="WAW10869.1"/>
    </source>
</evidence>
<keyword evidence="2" id="KW-0229">DNA integration</keyword>
<dbReference type="InterPro" id="IPR011010">
    <property type="entry name" value="DNA_brk_join_enz"/>
</dbReference>
<keyword evidence="3" id="KW-0233">DNA recombination</keyword>
<gene>
    <name evidence="4" type="ORF">NB640_04275</name>
</gene>
<dbReference type="GO" id="GO:0006310">
    <property type="term" value="P:DNA recombination"/>
    <property type="evidence" value="ECO:0007669"/>
    <property type="project" value="UniProtKB-KW"/>
</dbReference>
<protein>
    <submittedName>
        <fullName evidence="4">Integrase</fullName>
    </submittedName>
</protein>
<evidence type="ECO:0000256" key="3">
    <source>
        <dbReference type="ARBA" id="ARBA00023172"/>
    </source>
</evidence>
<dbReference type="SUPFAM" id="SSF56349">
    <property type="entry name" value="DNA breaking-rejoining enzymes"/>
    <property type="match status" value="1"/>
</dbReference>
<dbReference type="Proteomes" id="UP001156215">
    <property type="component" value="Chromosome"/>
</dbReference>